<evidence type="ECO:0000256" key="1">
    <source>
        <dbReference type="SAM" id="SignalP"/>
    </source>
</evidence>
<evidence type="ECO:0000313" key="2">
    <source>
        <dbReference type="EMBL" id="MBB5131367.1"/>
    </source>
</evidence>
<organism evidence="2 3">
    <name type="scientific">Thermocatellispora tengchongensis</name>
    <dbReference type="NCBI Taxonomy" id="1073253"/>
    <lineage>
        <taxon>Bacteria</taxon>
        <taxon>Bacillati</taxon>
        <taxon>Actinomycetota</taxon>
        <taxon>Actinomycetes</taxon>
        <taxon>Streptosporangiales</taxon>
        <taxon>Streptosporangiaceae</taxon>
        <taxon>Thermocatellispora</taxon>
    </lineage>
</organism>
<dbReference type="AlphaFoldDB" id="A0A840P2A2"/>
<dbReference type="EMBL" id="JACHGN010000002">
    <property type="protein sequence ID" value="MBB5131367.1"/>
    <property type="molecule type" value="Genomic_DNA"/>
</dbReference>
<reference evidence="2 3" key="1">
    <citation type="submission" date="2020-08" db="EMBL/GenBank/DDBJ databases">
        <title>Genomic Encyclopedia of Type Strains, Phase IV (KMG-IV): sequencing the most valuable type-strain genomes for metagenomic binning, comparative biology and taxonomic classification.</title>
        <authorList>
            <person name="Goeker M."/>
        </authorList>
    </citation>
    <scope>NUCLEOTIDE SEQUENCE [LARGE SCALE GENOMIC DNA]</scope>
    <source>
        <strain evidence="2 3">DSM 45615</strain>
    </source>
</reference>
<feature type="chain" id="PRO_5032646491" evidence="1">
    <location>
        <begin position="35"/>
        <end position="180"/>
    </location>
</feature>
<feature type="signal peptide" evidence="1">
    <location>
        <begin position="1"/>
        <end position="34"/>
    </location>
</feature>
<accession>A0A840P2A2</accession>
<dbReference type="Proteomes" id="UP000578449">
    <property type="component" value="Unassembled WGS sequence"/>
</dbReference>
<evidence type="ECO:0000313" key="3">
    <source>
        <dbReference type="Proteomes" id="UP000578449"/>
    </source>
</evidence>
<gene>
    <name evidence="2" type="ORF">HNP84_001073</name>
</gene>
<name>A0A840P2A2_9ACTN</name>
<protein>
    <submittedName>
        <fullName evidence="2">Uncharacterized protein</fullName>
    </submittedName>
</protein>
<proteinExistence type="predicted"/>
<comment type="caution">
    <text evidence="2">The sequence shown here is derived from an EMBL/GenBank/DDBJ whole genome shotgun (WGS) entry which is preliminary data.</text>
</comment>
<dbReference type="InterPro" id="IPR006311">
    <property type="entry name" value="TAT_signal"/>
</dbReference>
<dbReference type="PROSITE" id="PS51318">
    <property type="entry name" value="TAT"/>
    <property type="match status" value="1"/>
</dbReference>
<keyword evidence="1" id="KW-0732">Signal</keyword>
<dbReference type="RefSeq" id="WP_185048206.1">
    <property type="nucleotide sequence ID" value="NZ_BAABIX010000023.1"/>
</dbReference>
<keyword evidence="3" id="KW-1185">Reference proteome</keyword>
<sequence length="180" mass="18079">MRHTRRRILQAQRLAAGAAATAAVLALGAAPAHADTFRTATESGWGPTMSAGRANAEANARAALNAQAAQAGETCPSVTTTSTHVYTAPDGSAYVFSATASGTCVPQPQPAYTVPRSATRQGGGTSSTAAIQAGSQAARADILAAGVACANWSTTSTPVYTAPGGAWYIYNVTVSAMCTN</sequence>